<evidence type="ECO:0000256" key="1">
    <source>
        <dbReference type="SAM" id="MobiDB-lite"/>
    </source>
</evidence>
<evidence type="ECO:0000313" key="3">
    <source>
        <dbReference type="Proteomes" id="UP000030816"/>
    </source>
</evidence>
<organism evidence="2 3">
    <name type="scientific">Metarhizium album (strain ARSEF 1941)</name>
    <dbReference type="NCBI Taxonomy" id="1081103"/>
    <lineage>
        <taxon>Eukaryota</taxon>
        <taxon>Fungi</taxon>
        <taxon>Dikarya</taxon>
        <taxon>Ascomycota</taxon>
        <taxon>Pezizomycotina</taxon>
        <taxon>Sordariomycetes</taxon>
        <taxon>Hypocreomycetidae</taxon>
        <taxon>Hypocreales</taxon>
        <taxon>Clavicipitaceae</taxon>
        <taxon>Metarhizium</taxon>
    </lineage>
</organism>
<feature type="region of interest" description="Disordered" evidence="1">
    <location>
        <begin position="349"/>
        <end position="379"/>
    </location>
</feature>
<dbReference type="RefSeq" id="XP_040681859.1">
    <property type="nucleotide sequence ID" value="XM_040820371.1"/>
</dbReference>
<feature type="compositionally biased region" description="Polar residues" evidence="1">
    <location>
        <begin position="175"/>
        <end position="184"/>
    </location>
</feature>
<reference evidence="2 3" key="1">
    <citation type="journal article" date="2014" name="Proc. Natl. Acad. Sci. U.S.A.">
        <title>Trajectory and genomic determinants of fungal-pathogen speciation and host adaptation.</title>
        <authorList>
            <person name="Hu X."/>
            <person name="Xiao G."/>
            <person name="Zheng P."/>
            <person name="Shang Y."/>
            <person name="Su Y."/>
            <person name="Zhang X."/>
            <person name="Liu X."/>
            <person name="Zhan S."/>
            <person name="St Leger R.J."/>
            <person name="Wang C."/>
        </authorList>
    </citation>
    <scope>NUCLEOTIDE SEQUENCE [LARGE SCALE GENOMIC DNA]</scope>
    <source>
        <strain evidence="2 3">ARSEF 1941</strain>
    </source>
</reference>
<dbReference type="HOGENOM" id="CLU_665771_0_0_1"/>
<proteinExistence type="predicted"/>
<feature type="compositionally biased region" description="Polar residues" evidence="1">
    <location>
        <begin position="355"/>
        <end position="366"/>
    </location>
</feature>
<comment type="caution">
    <text evidence="2">The sequence shown here is derived from an EMBL/GenBank/DDBJ whole genome shotgun (WGS) entry which is preliminary data.</text>
</comment>
<name>A0A0B2X393_METAS</name>
<dbReference type="AlphaFoldDB" id="A0A0B2X393"/>
<dbReference type="Proteomes" id="UP000030816">
    <property type="component" value="Unassembled WGS sequence"/>
</dbReference>
<evidence type="ECO:0000313" key="2">
    <source>
        <dbReference type="EMBL" id="KHO00794.1"/>
    </source>
</evidence>
<dbReference type="OrthoDB" id="4939544at2759"/>
<dbReference type="GeneID" id="63736027"/>
<dbReference type="EMBL" id="AZHE01000002">
    <property type="protein sequence ID" value="KHO00794.1"/>
    <property type="molecule type" value="Genomic_DNA"/>
</dbReference>
<feature type="compositionally biased region" description="Polar residues" evidence="1">
    <location>
        <begin position="131"/>
        <end position="148"/>
    </location>
</feature>
<keyword evidence="3" id="KW-1185">Reference proteome</keyword>
<gene>
    <name evidence="2" type="ORF">MAM_01572</name>
</gene>
<sequence length="379" mass="41513">MAAFNDPQKLADAIALAASFKTGQFKEKRHGKSRARAEAIDFSERHGAESITGMKHHDPARHSQLGRVAERSRQYDATGFVQPSQRKYSSDALDKGWKIGQLRAEDAVIGKAVFDFLNRSDMALTPAATPQPLTRTPATSQMTANFTGPRSPVLDSDSTPLTPESMIQGPRDKNNSSPADTSQMPADEQEADQLAVLLSSFSFKERSSTGNGPGHIMDRFLELLAKNVEVSEHFGLDKQSCVKNDYTTTRSDAEHDEKKEAAETTAAYQCHQSNMADQPDFFNTNTVPATTKSKQLCSPPSKGAVVLDDDQYQEEKLPFTGQFNSPSDVQFPMPNTYCESTAATCETQFAAPTLDSRQPQPMQGLSASRWAHQPSKKSG</sequence>
<protein>
    <submittedName>
        <fullName evidence="2">Uncharacterized protein</fullName>
    </submittedName>
</protein>
<accession>A0A0B2X393</accession>
<feature type="region of interest" description="Disordered" evidence="1">
    <location>
        <begin position="127"/>
        <end position="189"/>
    </location>
</feature>